<evidence type="ECO:0000313" key="2">
    <source>
        <dbReference type="EMBL" id="OAJ94699.1"/>
    </source>
</evidence>
<organism evidence="2 3">
    <name type="scientific">Vibrio bivalvicida</name>
    <dbReference type="NCBI Taxonomy" id="1276888"/>
    <lineage>
        <taxon>Bacteria</taxon>
        <taxon>Pseudomonadati</taxon>
        <taxon>Pseudomonadota</taxon>
        <taxon>Gammaproteobacteria</taxon>
        <taxon>Vibrionales</taxon>
        <taxon>Vibrionaceae</taxon>
        <taxon>Vibrio</taxon>
        <taxon>Vibrio oreintalis group</taxon>
    </lineage>
</organism>
<accession>A0A177Y1E9</accession>
<comment type="caution">
    <text evidence="2">The sequence shown here is derived from an EMBL/GenBank/DDBJ whole genome shotgun (WGS) entry which is preliminary data.</text>
</comment>
<reference evidence="2 3" key="1">
    <citation type="journal article" date="2016" name="Syst. Appl. Microbiol.">
        <title>Vibrio bivalvicida sp. nov., a novel larval pathogen for bivalve molluscs reared in a hatchery.</title>
        <authorList>
            <person name="Dubert J."/>
            <person name="Romalde J.L."/>
            <person name="Prado S."/>
            <person name="Barja J.L."/>
        </authorList>
    </citation>
    <scope>NUCLEOTIDE SEQUENCE [LARGE SCALE GENOMIC DNA]</scope>
    <source>
        <strain evidence="2 3">605</strain>
    </source>
</reference>
<evidence type="ECO:0008006" key="4">
    <source>
        <dbReference type="Google" id="ProtNLM"/>
    </source>
</evidence>
<dbReference type="AlphaFoldDB" id="A0A177Y1E9"/>
<dbReference type="InterPro" id="IPR007540">
    <property type="entry name" value="Fimbrial_CS1-type"/>
</dbReference>
<feature type="chain" id="PRO_5008079334" description="Adhesin" evidence="1">
    <location>
        <begin position="26"/>
        <end position="162"/>
    </location>
</feature>
<dbReference type="Gene3D" id="2.60.40.2040">
    <property type="entry name" value="CFA/I fimbrial subunit E, pilin domain"/>
    <property type="match status" value="1"/>
</dbReference>
<feature type="signal peptide" evidence="1">
    <location>
        <begin position="1"/>
        <end position="25"/>
    </location>
</feature>
<dbReference type="EMBL" id="LLEI02000021">
    <property type="protein sequence ID" value="OAJ94699.1"/>
    <property type="molecule type" value="Genomic_DNA"/>
</dbReference>
<sequence length="162" mass="16599">MVNTKAGIIASLILTAAIATGSVNAASGDKINKVINVSATIPSGTFTIEPTYGAWPTDISLPYDTVSQTFNPYSLRLEATTAVGLTASLQQEAAMVSGTNKIPLVVKVQGEALGATPVGVVGNSAGNSSQTHIVDLEIETTGTHTAVGLYAGVVNMVFEDNF</sequence>
<evidence type="ECO:0000256" key="1">
    <source>
        <dbReference type="SAM" id="SignalP"/>
    </source>
</evidence>
<dbReference type="Pfam" id="PF04449">
    <property type="entry name" value="Fimbrial_CS1"/>
    <property type="match status" value="1"/>
</dbReference>
<name>A0A177Y1E9_9VIBR</name>
<gene>
    <name evidence="2" type="ORF">APB76_05290</name>
</gene>
<dbReference type="GO" id="GO:0009289">
    <property type="term" value="C:pilus"/>
    <property type="evidence" value="ECO:0007669"/>
    <property type="project" value="InterPro"/>
</dbReference>
<dbReference type="RefSeq" id="WP_054961212.1">
    <property type="nucleotide sequence ID" value="NZ_LLEI02000021.1"/>
</dbReference>
<dbReference type="Proteomes" id="UP000078406">
    <property type="component" value="Unassembled WGS sequence"/>
</dbReference>
<protein>
    <recommendedName>
        <fullName evidence="4">Adhesin</fullName>
    </recommendedName>
</protein>
<proteinExistence type="predicted"/>
<evidence type="ECO:0000313" key="3">
    <source>
        <dbReference type="Proteomes" id="UP000078406"/>
    </source>
</evidence>
<keyword evidence="1" id="KW-0732">Signal</keyword>